<evidence type="ECO:0000256" key="1">
    <source>
        <dbReference type="ARBA" id="ARBA00004141"/>
    </source>
</evidence>
<dbReference type="InterPro" id="IPR038354">
    <property type="entry name" value="VKOR_sf"/>
</dbReference>
<dbReference type="STRING" id="4432.A0A1U8AH34"/>
<feature type="domain" description="Vitamin K epoxide reductase" evidence="11">
    <location>
        <begin position="85"/>
        <end position="225"/>
    </location>
</feature>
<dbReference type="PANTHER" id="PTHR34573">
    <property type="entry name" value="VKC DOMAIN-CONTAINING PROTEIN"/>
    <property type="match status" value="1"/>
</dbReference>
<evidence type="ECO:0000256" key="2">
    <source>
        <dbReference type="ARBA" id="ARBA00006214"/>
    </source>
</evidence>
<protein>
    <submittedName>
        <fullName evidence="13">Thiol-disulfide oxidoreductase LTO1 isoform X1</fullName>
    </submittedName>
</protein>
<dbReference type="FunCoup" id="A0A1U8AH34">
    <property type="interactions" value="1496"/>
</dbReference>
<evidence type="ECO:0000256" key="5">
    <source>
        <dbReference type="ARBA" id="ARBA00022989"/>
    </source>
</evidence>
<keyword evidence="7 10" id="KW-0472">Membrane</keyword>
<dbReference type="RefSeq" id="XP_010266931.1">
    <property type="nucleotide sequence ID" value="XM_010268629.2"/>
</dbReference>
<dbReference type="OMA" id="WCPHCHE"/>
<dbReference type="InterPro" id="IPR036249">
    <property type="entry name" value="Thioredoxin-like_sf"/>
</dbReference>
<keyword evidence="8" id="KW-1015">Disulfide bond</keyword>
<dbReference type="SUPFAM" id="SSF52833">
    <property type="entry name" value="Thioredoxin-like"/>
    <property type="match status" value="1"/>
</dbReference>
<dbReference type="CDD" id="cd12916">
    <property type="entry name" value="VKOR_1"/>
    <property type="match status" value="1"/>
</dbReference>
<comment type="subcellular location">
    <subcellularLocation>
        <location evidence="1">Membrane</location>
        <topology evidence="1">Multi-pass membrane protein</topology>
    </subcellularLocation>
</comment>
<evidence type="ECO:0000313" key="13">
    <source>
        <dbReference type="RefSeq" id="XP_010266931.1"/>
    </source>
</evidence>
<keyword evidence="4" id="KW-0874">Quinone</keyword>
<reference evidence="13" key="1">
    <citation type="submission" date="2025-08" db="UniProtKB">
        <authorList>
            <consortium name="RefSeq"/>
        </authorList>
    </citation>
    <scope>IDENTIFICATION</scope>
</reference>
<keyword evidence="12" id="KW-1185">Reference proteome</keyword>
<dbReference type="SMART" id="SM00756">
    <property type="entry name" value="VKc"/>
    <property type="match status" value="1"/>
</dbReference>
<accession>A0A1U8AH34</accession>
<dbReference type="GO" id="GO:0003955">
    <property type="term" value="F:NAD(P)H dehydrogenase (quinone) activity"/>
    <property type="evidence" value="ECO:0000318"/>
    <property type="project" value="GO_Central"/>
</dbReference>
<dbReference type="InterPro" id="IPR012932">
    <property type="entry name" value="VKOR"/>
</dbReference>
<dbReference type="InterPro" id="IPR044698">
    <property type="entry name" value="VKOR/LTO1"/>
</dbReference>
<sequence length="382" mass="41629">MKKPEVPWRRKWKKMTVVMASFVSTSAPTLLHRSRCLYLPRSSTWTNPFKIGWVQRATMLPVKCCSGLRENTETEAETSKPPPRNISTYNWCAGLGALGFLETGYLTYMKLTNSDISCPLSGGTCTDVLNSDYAVVSGVPLPLFGMVAYGLVAALGLHLAGKKFLFGLGETNGRLILLGTTTSMAAASSYFLYLLSTKFAGASCLYCLVSALLSFSLFFIVLKEFGLQEIQKTAGLQLLIVSIVVASLNVSYNTSKPVSTSFAEIELQPFTIEITTESSPLSLALAKHLNSIGAKMYGAFWCSHCLEQKQMFGREAAKLLDYVECFPDGYRTGTKIAKACSDAGIDGFPTWVINGQVLSGEQDFQELARASGFIPEDFDPAT</sequence>
<dbReference type="Proteomes" id="UP000189703">
    <property type="component" value="Unplaced"/>
</dbReference>
<keyword evidence="3 10" id="KW-0812">Transmembrane</keyword>
<dbReference type="GO" id="GO:0016020">
    <property type="term" value="C:membrane"/>
    <property type="evidence" value="ECO:0007669"/>
    <property type="project" value="UniProtKB-SubCell"/>
</dbReference>
<comment type="similarity">
    <text evidence="2">Belongs to the VKOR family.</text>
</comment>
<evidence type="ECO:0000256" key="7">
    <source>
        <dbReference type="ARBA" id="ARBA00023136"/>
    </source>
</evidence>
<evidence type="ECO:0000256" key="3">
    <source>
        <dbReference type="ARBA" id="ARBA00022692"/>
    </source>
</evidence>
<evidence type="ECO:0000256" key="8">
    <source>
        <dbReference type="ARBA" id="ARBA00023157"/>
    </source>
</evidence>
<dbReference type="OrthoDB" id="343052at2759"/>
<dbReference type="InParanoid" id="A0A1U8AH34"/>
<evidence type="ECO:0000259" key="11">
    <source>
        <dbReference type="SMART" id="SM00756"/>
    </source>
</evidence>
<evidence type="ECO:0000256" key="9">
    <source>
        <dbReference type="ARBA" id="ARBA00023284"/>
    </source>
</evidence>
<keyword evidence="6" id="KW-0560">Oxidoreductase</keyword>
<keyword evidence="5 10" id="KW-1133">Transmembrane helix</keyword>
<feature type="transmembrane region" description="Helical" evidence="10">
    <location>
        <begin position="141"/>
        <end position="161"/>
    </location>
</feature>
<dbReference type="PANTHER" id="PTHR34573:SF1">
    <property type="entry name" value="VITAMIN K EPOXIDE REDUCTASE DOMAIN-CONTAINING PROTEIN"/>
    <property type="match status" value="1"/>
</dbReference>
<evidence type="ECO:0000256" key="6">
    <source>
        <dbReference type="ARBA" id="ARBA00023002"/>
    </source>
</evidence>
<proteinExistence type="inferred from homology"/>
<dbReference type="KEGG" id="nnu:104604330"/>
<feature type="transmembrane region" description="Helical" evidence="10">
    <location>
        <begin position="199"/>
        <end position="222"/>
    </location>
</feature>
<gene>
    <name evidence="13" type="primary">LOC104604330</name>
</gene>
<evidence type="ECO:0000313" key="12">
    <source>
        <dbReference type="Proteomes" id="UP000189703"/>
    </source>
</evidence>
<dbReference type="AlphaFoldDB" id="A0A1U8AH34"/>
<dbReference type="Gene3D" id="3.40.30.10">
    <property type="entry name" value="Glutaredoxin"/>
    <property type="match status" value="1"/>
</dbReference>
<dbReference type="GO" id="GO:0048038">
    <property type="term" value="F:quinone binding"/>
    <property type="evidence" value="ECO:0007669"/>
    <property type="project" value="UniProtKB-KW"/>
</dbReference>
<dbReference type="eggNOG" id="ENOG502QRER">
    <property type="taxonomic scope" value="Eukaryota"/>
</dbReference>
<dbReference type="GO" id="GO:0010207">
    <property type="term" value="P:photosystem II assembly"/>
    <property type="evidence" value="ECO:0000318"/>
    <property type="project" value="GO_Central"/>
</dbReference>
<feature type="transmembrane region" description="Helical" evidence="10">
    <location>
        <begin position="173"/>
        <end position="193"/>
    </location>
</feature>
<keyword evidence="9" id="KW-0676">Redox-active center</keyword>
<name>A0A1U8AH34_NELNU</name>
<dbReference type="Pfam" id="PF07884">
    <property type="entry name" value="VKOR"/>
    <property type="match status" value="1"/>
</dbReference>
<dbReference type="Gene3D" id="1.20.1440.130">
    <property type="entry name" value="VKOR domain"/>
    <property type="match status" value="1"/>
</dbReference>
<dbReference type="GeneID" id="104604330"/>
<evidence type="ECO:0000256" key="4">
    <source>
        <dbReference type="ARBA" id="ARBA00022719"/>
    </source>
</evidence>
<evidence type="ECO:0000256" key="10">
    <source>
        <dbReference type="SAM" id="Phobius"/>
    </source>
</evidence>
<organism evidence="12 13">
    <name type="scientific">Nelumbo nucifera</name>
    <name type="common">Sacred lotus</name>
    <dbReference type="NCBI Taxonomy" id="4432"/>
    <lineage>
        <taxon>Eukaryota</taxon>
        <taxon>Viridiplantae</taxon>
        <taxon>Streptophyta</taxon>
        <taxon>Embryophyta</taxon>
        <taxon>Tracheophyta</taxon>
        <taxon>Spermatophyta</taxon>
        <taxon>Magnoliopsida</taxon>
        <taxon>Proteales</taxon>
        <taxon>Nelumbonaceae</taxon>
        <taxon>Nelumbo</taxon>
    </lineage>
</organism>